<dbReference type="Gene3D" id="3.30.1050.10">
    <property type="entry name" value="SCP2 sterol-binding domain"/>
    <property type="match status" value="1"/>
</dbReference>
<evidence type="ECO:0000313" key="2">
    <source>
        <dbReference type="EMBL" id="KAA6183866.1"/>
    </source>
</evidence>
<gene>
    <name evidence="2" type="ORF">F2Q65_14530</name>
</gene>
<dbReference type="SUPFAM" id="SSF55718">
    <property type="entry name" value="SCP-like"/>
    <property type="match status" value="1"/>
</dbReference>
<dbReference type="AlphaFoldDB" id="A0A5M8FJG8"/>
<feature type="chain" id="PRO_5024381790" evidence="1">
    <location>
        <begin position="22"/>
        <end position="171"/>
    </location>
</feature>
<proteinExistence type="predicted"/>
<dbReference type="Proteomes" id="UP000322981">
    <property type="component" value="Unassembled WGS sequence"/>
</dbReference>
<name>A0A5M8FJG8_9GAMM</name>
<dbReference type="RefSeq" id="WP_150094126.1">
    <property type="nucleotide sequence ID" value="NZ_JBFUOH010000002.1"/>
</dbReference>
<keyword evidence="3" id="KW-1185">Reference proteome</keyword>
<accession>A0A5M8FJG8</accession>
<protein>
    <submittedName>
        <fullName evidence="2">Sterol-binding protein</fullName>
    </submittedName>
</protein>
<sequence length="171" mass="17916">MKRKIAALAACIGGLSVSAEAAVFMDADWAAQACKAWNANATLTTELGGDRWAANDAGRGFKTIQMYREACGPDSKVEISITNQDGKAICSRGGAVENKTPNYKVDYLMHATDEHWACMGKGGFGCGAMGAMMSGKLKFSGPKGEAMGVMGPFNGFLKLTGEVPGDMESCP</sequence>
<feature type="signal peptide" evidence="1">
    <location>
        <begin position="1"/>
        <end position="21"/>
    </location>
</feature>
<evidence type="ECO:0000256" key="1">
    <source>
        <dbReference type="SAM" id="SignalP"/>
    </source>
</evidence>
<reference evidence="2 3" key="1">
    <citation type="submission" date="2019-09" db="EMBL/GenBank/DDBJ databases">
        <title>Whole-genome sequence of the purple sulfur bacterium Thiohalocapsa marina DSM 19078.</title>
        <authorList>
            <person name="Kyndt J.A."/>
            <person name="Meyer T.E."/>
        </authorList>
    </citation>
    <scope>NUCLEOTIDE SEQUENCE [LARGE SCALE GENOMIC DNA]</scope>
    <source>
        <strain evidence="2 3">DSM 19078</strain>
    </source>
</reference>
<dbReference type="EMBL" id="VWXX01000027">
    <property type="protein sequence ID" value="KAA6183866.1"/>
    <property type="molecule type" value="Genomic_DNA"/>
</dbReference>
<keyword evidence="1" id="KW-0732">Signal</keyword>
<comment type="caution">
    <text evidence="2">The sequence shown here is derived from an EMBL/GenBank/DDBJ whole genome shotgun (WGS) entry which is preliminary data.</text>
</comment>
<dbReference type="InterPro" id="IPR036527">
    <property type="entry name" value="SCP2_sterol-bd_dom_sf"/>
</dbReference>
<dbReference type="OrthoDB" id="13708at2"/>
<evidence type="ECO:0000313" key="3">
    <source>
        <dbReference type="Proteomes" id="UP000322981"/>
    </source>
</evidence>
<organism evidence="2 3">
    <name type="scientific">Thiohalocapsa marina</name>
    <dbReference type="NCBI Taxonomy" id="424902"/>
    <lineage>
        <taxon>Bacteria</taxon>
        <taxon>Pseudomonadati</taxon>
        <taxon>Pseudomonadota</taxon>
        <taxon>Gammaproteobacteria</taxon>
        <taxon>Chromatiales</taxon>
        <taxon>Chromatiaceae</taxon>
        <taxon>Thiohalocapsa</taxon>
    </lineage>
</organism>